<sequence>MLVLRARFSFDDMHDPIKTVSIIEVQEGEEVGTSEVEPDGE</sequence>
<proteinExistence type="predicted"/>
<dbReference type="EMBL" id="JPVT01000245">
    <property type="protein sequence ID" value="KFN89095.1"/>
    <property type="molecule type" value="Genomic_DNA"/>
</dbReference>
<dbReference type="PATRIC" id="fig|1302648.3.peg.2168"/>
<comment type="caution">
    <text evidence="1">The sequence shown here is derived from an EMBL/GenBank/DDBJ whole genome shotgun (WGS) entry which is preliminary data.</text>
</comment>
<gene>
    <name evidence="1" type="ORF">TMU3MR103_2215</name>
</gene>
<evidence type="ECO:0000313" key="1">
    <source>
        <dbReference type="EMBL" id="KFN89095.1"/>
    </source>
</evidence>
<organism evidence="1 2">
    <name type="scientific">Tetragenococcus muriaticus 3MR10-3</name>
    <dbReference type="NCBI Taxonomy" id="1302648"/>
    <lineage>
        <taxon>Bacteria</taxon>
        <taxon>Bacillati</taxon>
        <taxon>Bacillota</taxon>
        <taxon>Bacilli</taxon>
        <taxon>Lactobacillales</taxon>
        <taxon>Enterococcaceae</taxon>
        <taxon>Tetragenococcus</taxon>
    </lineage>
</organism>
<dbReference type="Proteomes" id="UP000029381">
    <property type="component" value="Unassembled WGS sequence"/>
</dbReference>
<dbReference type="AlphaFoldDB" id="A0A091BX85"/>
<name>A0A091BX85_9ENTE</name>
<keyword evidence="2" id="KW-1185">Reference proteome</keyword>
<evidence type="ECO:0000313" key="2">
    <source>
        <dbReference type="Proteomes" id="UP000029381"/>
    </source>
</evidence>
<accession>A0A091BX85</accession>
<dbReference type="RefSeq" id="WP_269317486.1">
    <property type="nucleotide sequence ID" value="NZ_JPVT01000245.1"/>
</dbReference>
<protein>
    <submittedName>
        <fullName evidence="1">Uncharacterized protein</fullName>
    </submittedName>
</protein>
<reference evidence="1 2" key="1">
    <citation type="submission" date="2014-08" db="EMBL/GenBank/DDBJ databases">
        <title>Genome sequence of Tetragenococcus muriaticus.</title>
        <authorList>
            <person name="Chuea-nongthon C."/>
            <person name="Rodtong S."/>
            <person name="Yongsawatdigul J."/>
            <person name="Steele J.L."/>
            <person name="Liu X.-y."/>
            <person name="Speers J."/>
            <person name="Glasner J.D."/>
            <person name="Neeno-Eckwall E.C."/>
        </authorList>
    </citation>
    <scope>NUCLEOTIDE SEQUENCE [LARGE SCALE GENOMIC DNA]</scope>
    <source>
        <strain evidence="1 2">3MR10-3</strain>
    </source>
</reference>